<name>A0AAN6PQ85_9PEZI</name>
<reference evidence="7" key="1">
    <citation type="journal article" date="2023" name="Mol. Phylogenet. Evol.">
        <title>Genome-scale phylogeny and comparative genomics of the fungal order Sordariales.</title>
        <authorList>
            <person name="Hensen N."/>
            <person name="Bonometti L."/>
            <person name="Westerberg I."/>
            <person name="Brannstrom I.O."/>
            <person name="Guillou S."/>
            <person name="Cros-Aarteil S."/>
            <person name="Calhoun S."/>
            <person name="Haridas S."/>
            <person name="Kuo A."/>
            <person name="Mondo S."/>
            <person name="Pangilinan J."/>
            <person name="Riley R."/>
            <person name="LaButti K."/>
            <person name="Andreopoulos B."/>
            <person name="Lipzen A."/>
            <person name="Chen C."/>
            <person name="Yan M."/>
            <person name="Daum C."/>
            <person name="Ng V."/>
            <person name="Clum A."/>
            <person name="Steindorff A."/>
            <person name="Ohm R.A."/>
            <person name="Martin F."/>
            <person name="Silar P."/>
            <person name="Natvig D.O."/>
            <person name="Lalanne C."/>
            <person name="Gautier V."/>
            <person name="Ament-Velasquez S.L."/>
            <person name="Kruys A."/>
            <person name="Hutchinson M.I."/>
            <person name="Powell A.J."/>
            <person name="Barry K."/>
            <person name="Miller A.N."/>
            <person name="Grigoriev I.V."/>
            <person name="Debuchy R."/>
            <person name="Gladieux P."/>
            <person name="Hiltunen Thoren M."/>
            <person name="Johannesson H."/>
        </authorList>
    </citation>
    <scope>NUCLEOTIDE SEQUENCE [LARGE SCALE GENOMIC DNA]</scope>
    <source>
        <strain evidence="7">CBS 284.82</strain>
    </source>
</reference>
<accession>A0AAN6PQ85</accession>
<feature type="region of interest" description="Disordered" evidence="4">
    <location>
        <begin position="521"/>
        <end position="549"/>
    </location>
</feature>
<dbReference type="PANTHER" id="PTHR12169:SF2">
    <property type="entry name" value="AFG1P"/>
    <property type="match status" value="1"/>
</dbReference>
<evidence type="ECO:0000256" key="4">
    <source>
        <dbReference type="SAM" id="MobiDB-lite"/>
    </source>
</evidence>
<evidence type="ECO:0000256" key="1">
    <source>
        <dbReference type="ARBA" id="ARBA00010322"/>
    </source>
</evidence>
<comment type="similarity">
    <text evidence="1">Belongs to the AFG1 ATPase family.</text>
</comment>
<keyword evidence="2" id="KW-0547">Nucleotide-binding</keyword>
<dbReference type="SMART" id="SM00672">
    <property type="entry name" value="CAP10"/>
    <property type="match status" value="1"/>
</dbReference>
<organism evidence="6 7">
    <name type="scientific">Parachaetomium inaequale</name>
    <dbReference type="NCBI Taxonomy" id="2588326"/>
    <lineage>
        <taxon>Eukaryota</taxon>
        <taxon>Fungi</taxon>
        <taxon>Dikarya</taxon>
        <taxon>Ascomycota</taxon>
        <taxon>Pezizomycotina</taxon>
        <taxon>Sordariomycetes</taxon>
        <taxon>Sordariomycetidae</taxon>
        <taxon>Sordariales</taxon>
        <taxon>Chaetomiaceae</taxon>
        <taxon>Parachaetomium</taxon>
    </lineage>
</organism>
<dbReference type="Proteomes" id="UP001303115">
    <property type="component" value="Unassembled WGS sequence"/>
</dbReference>
<dbReference type="GO" id="GO:0005524">
    <property type="term" value="F:ATP binding"/>
    <property type="evidence" value="ECO:0007669"/>
    <property type="project" value="UniProtKB-KW"/>
</dbReference>
<evidence type="ECO:0000259" key="5">
    <source>
        <dbReference type="SMART" id="SM00672"/>
    </source>
</evidence>
<keyword evidence="7" id="KW-1185">Reference proteome</keyword>
<dbReference type="Pfam" id="PF05686">
    <property type="entry name" value="Glyco_transf_90"/>
    <property type="match status" value="1"/>
</dbReference>
<dbReference type="SUPFAM" id="SSF52540">
    <property type="entry name" value="P-loop containing nucleoside triphosphate hydrolases"/>
    <property type="match status" value="1"/>
</dbReference>
<dbReference type="InterPro" id="IPR005654">
    <property type="entry name" value="ATPase_AFG1-like"/>
</dbReference>
<dbReference type="PANTHER" id="PTHR12169">
    <property type="entry name" value="ATPASE N2B"/>
    <property type="match status" value="1"/>
</dbReference>
<dbReference type="EMBL" id="MU854338">
    <property type="protein sequence ID" value="KAK4042610.1"/>
    <property type="molecule type" value="Genomic_DNA"/>
</dbReference>
<dbReference type="InterPro" id="IPR027417">
    <property type="entry name" value="P-loop_NTPase"/>
</dbReference>
<protein>
    <submittedName>
        <fullName evidence="6">Lactation elevated protein 1</fullName>
    </submittedName>
</protein>
<evidence type="ECO:0000256" key="3">
    <source>
        <dbReference type="ARBA" id="ARBA00022840"/>
    </source>
</evidence>
<sequence>MNRAATSVTITDPFVKYTSLIATGVYSPDAAQYRLAHHLQRVYVRLKDYTPSHEYRSRLRQIAKAVDATRGHAEEQLASPTHPIRRNPLFARFFQRDRGRDCLALARVLTSYQAALHVDSPKGLFLSGEVGTGKSMLLDLLAEGLPTRRKKRWHFNTFMLHTFSRLEEFRRSRPHVSADSPEYSLLWMAKELVETSPILFLDEFQLPDRAASKIMSNLFVAFFQLGGVLVASSNRMPEELEKATGGYYSPPATGGLVERVLGLSKSRFGGELFGQTSDFAAFLEVLKARCDFWHMEGTQDWRRRERGAVLSSESGSSIDSAPGAHSQVDMVGSDIELTQEKTKDESHLPAMYFSPSDVEETWAAELRHATRSKDSSSGVQQPSWKSTTLIVYGRRLVVPRHQDGVSYWGFAELVDSLGPADYVTLASNYHTFIIDHVPVLTMSMKNEARRFITLLDALYESRCKLVIRAEAGPDHLFFPETRTRPAGVDAAQAVTGRDEGTDATYSETIAEVYQDQVSPFRPNISTYSESPNAKYDPDQDSDFGKEQDKKVDFSKTGTFTGEDERFAYKRATSRLWELCSAQWHAREGDWAGPGSGRQPPPEILDNLSLDEAQCNAYFPGLTKEIDDVVAEGPFQVKQTGDLGPLQGRIKNGRIYIIHAQRRSDLSQEMLNSRTASLHQLHRALLTSPTPLPDTIFTLNFQDQPFGTAWAYSRHADPQFRSKKDTNARAFLMPHFSFWAWNLPFIGSMSRAAQAIADLEAEYLPPWGTNWHAKIPKAVWRGTTWFNSVHSPRLRQNLVQAARGKPWADVEPLEWKSGSSGGAGGGSGSNASNALPIEDFCRYKYVVHTEGIAYSGRFQFLQMCASVVLTPPIQWMQHVTHLARPLFSSDLGLAKKGGKGWTPTEKVRRAWPVGYKPEEANIVFVAPDWSDLGETVEWLEEHPEIAEGIAKRQRDLFVGGGYFSPAAETCYWRAMVRGWARMARTEGQGWEETEGITFEAFSLTNTV</sequence>
<dbReference type="AlphaFoldDB" id="A0AAN6PQ85"/>
<comment type="caution">
    <text evidence="6">The sequence shown here is derived from an EMBL/GenBank/DDBJ whole genome shotgun (WGS) entry which is preliminary data.</text>
</comment>
<dbReference type="GO" id="GO:0016887">
    <property type="term" value="F:ATP hydrolysis activity"/>
    <property type="evidence" value="ECO:0007669"/>
    <property type="project" value="InterPro"/>
</dbReference>
<feature type="domain" description="Glycosyl transferase CAP10" evidence="5">
    <location>
        <begin position="690"/>
        <end position="985"/>
    </location>
</feature>
<dbReference type="InterPro" id="IPR006598">
    <property type="entry name" value="CAP10"/>
</dbReference>
<evidence type="ECO:0000313" key="7">
    <source>
        <dbReference type="Proteomes" id="UP001303115"/>
    </source>
</evidence>
<proteinExistence type="inferred from homology"/>
<dbReference type="Pfam" id="PF03969">
    <property type="entry name" value="AFG1_ATPase"/>
    <property type="match status" value="2"/>
</dbReference>
<gene>
    <name evidence="6" type="ORF">C8A01DRAFT_44360</name>
</gene>
<dbReference type="Gene3D" id="3.40.50.300">
    <property type="entry name" value="P-loop containing nucleotide triphosphate hydrolases"/>
    <property type="match status" value="1"/>
</dbReference>
<evidence type="ECO:0000313" key="6">
    <source>
        <dbReference type="EMBL" id="KAK4042610.1"/>
    </source>
</evidence>
<keyword evidence="3" id="KW-0067">ATP-binding</keyword>
<evidence type="ECO:0000256" key="2">
    <source>
        <dbReference type="ARBA" id="ARBA00022741"/>
    </source>
</evidence>
<dbReference type="GO" id="GO:0005739">
    <property type="term" value="C:mitochondrion"/>
    <property type="evidence" value="ECO:0007669"/>
    <property type="project" value="TreeGrafter"/>
</dbReference>
<dbReference type="CDD" id="cd00009">
    <property type="entry name" value="AAA"/>
    <property type="match status" value="1"/>
</dbReference>